<name>A0ABR2ST84_9ROSI</name>
<reference evidence="1 2" key="1">
    <citation type="journal article" date="2024" name="G3 (Bethesda)">
        <title>Genome assembly of Hibiscus sabdariffa L. provides insights into metabolisms of medicinal natural products.</title>
        <authorList>
            <person name="Kim T."/>
        </authorList>
    </citation>
    <scope>NUCLEOTIDE SEQUENCE [LARGE SCALE GENOMIC DNA]</scope>
    <source>
        <strain evidence="1">TK-2024</strain>
        <tissue evidence="1">Old leaves</tissue>
    </source>
</reference>
<organism evidence="1 2">
    <name type="scientific">Hibiscus sabdariffa</name>
    <name type="common">roselle</name>
    <dbReference type="NCBI Taxonomy" id="183260"/>
    <lineage>
        <taxon>Eukaryota</taxon>
        <taxon>Viridiplantae</taxon>
        <taxon>Streptophyta</taxon>
        <taxon>Embryophyta</taxon>
        <taxon>Tracheophyta</taxon>
        <taxon>Spermatophyta</taxon>
        <taxon>Magnoliopsida</taxon>
        <taxon>eudicotyledons</taxon>
        <taxon>Gunneridae</taxon>
        <taxon>Pentapetalae</taxon>
        <taxon>rosids</taxon>
        <taxon>malvids</taxon>
        <taxon>Malvales</taxon>
        <taxon>Malvaceae</taxon>
        <taxon>Malvoideae</taxon>
        <taxon>Hibiscus</taxon>
    </lineage>
</organism>
<protein>
    <submittedName>
        <fullName evidence="1">Uncharacterized protein</fullName>
    </submittedName>
</protein>
<dbReference type="EMBL" id="JBBPBN010000011">
    <property type="protein sequence ID" value="KAK9028465.1"/>
    <property type="molecule type" value="Genomic_DNA"/>
</dbReference>
<dbReference type="Proteomes" id="UP001396334">
    <property type="component" value="Unassembled WGS sequence"/>
</dbReference>
<sequence length="157" mass="16934">MSTYQKADKKGLGDDCSSELVVMGLVVCSSVRILPGRDVEVESFLGSLMGSTFVYRILRTQVFQQQVSRQVEKSGAQGGLGDDCSSELVVMGLVVCSSVRILPGRDVEVESFLGSLMGSTFVYRILRTQVFQQQVSRQVEKSGAQGDVVPPSAAADF</sequence>
<comment type="caution">
    <text evidence="1">The sequence shown here is derived from an EMBL/GenBank/DDBJ whole genome shotgun (WGS) entry which is preliminary data.</text>
</comment>
<gene>
    <name evidence="1" type="ORF">V6N11_025625</name>
</gene>
<evidence type="ECO:0000313" key="1">
    <source>
        <dbReference type="EMBL" id="KAK9028465.1"/>
    </source>
</evidence>
<keyword evidence="2" id="KW-1185">Reference proteome</keyword>
<proteinExistence type="predicted"/>
<accession>A0ABR2ST84</accession>
<evidence type="ECO:0000313" key="2">
    <source>
        <dbReference type="Proteomes" id="UP001396334"/>
    </source>
</evidence>